<feature type="compositionally biased region" description="Basic and acidic residues" evidence="1">
    <location>
        <begin position="28"/>
        <end position="37"/>
    </location>
</feature>
<name>A0AAP0PYY6_9MAGN</name>
<organism evidence="2 3">
    <name type="scientific">Stephania yunnanensis</name>
    <dbReference type="NCBI Taxonomy" id="152371"/>
    <lineage>
        <taxon>Eukaryota</taxon>
        <taxon>Viridiplantae</taxon>
        <taxon>Streptophyta</taxon>
        <taxon>Embryophyta</taxon>
        <taxon>Tracheophyta</taxon>
        <taxon>Spermatophyta</taxon>
        <taxon>Magnoliopsida</taxon>
        <taxon>Ranunculales</taxon>
        <taxon>Menispermaceae</taxon>
        <taxon>Menispermoideae</taxon>
        <taxon>Cissampelideae</taxon>
        <taxon>Stephania</taxon>
    </lineage>
</organism>
<evidence type="ECO:0000256" key="1">
    <source>
        <dbReference type="SAM" id="MobiDB-lite"/>
    </source>
</evidence>
<feature type="region of interest" description="Disordered" evidence="1">
    <location>
        <begin position="1"/>
        <end position="70"/>
    </location>
</feature>
<evidence type="ECO:0000313" key="3">
    <source>
        <dbReference type="Proteomes" id="UP001420932"/>
    </source>
</evidence>
<comment type="caution">
    <text evidence="2">The sequence shown here is derived from an EMBL/GenBank/DDBJ whole genome shotgun (WGS) entry which is preliminary data.</text>
</comment>
<gene>
    <name evidence="2" type="ORF">Syun_006941</name>
</gene>
<feature type="compositionally biased region" description="Low complexity" evidence="1">
    <location>
        <begin position="43"/>
        <end position="56"/>
    </location>
</feature>
<dbReference type="AlphaFoldDB" id="A0AAP0PYY6"/>
<feature type="compositionally biased region" description="Pro residues" evidence="1">
    <location>
        <begin position="9"/>
        <end position="24"/>
    </location>
</feature>
<protein>
    <submittedName>
        <fullName evidence="2">Uncharacterized protein</fullName>
    </submittedName>
</protein>
<sequence>MVFTNHFHPPNPFLLPPNPFPFSLPAPETRRTAGDPPHRRRPAAPLRRAPAVRGAPLTRSAAPLTRSAAH</sequence>
<keyword evidence="3" id="KW-1185">Reference proteome</keyword>
<evidence type="ECO:0000313" key="2">
    <source>
        <dbReference type="EMBL" id="KAK9160600.1"/>
    </source>
</evidence>
<accession>A0AAP0PYY6</accession>
<dbReference type="Proteomes" id="UP001420932">
    <property type="component" value="Unassembled WGS sequence"/>
</dbReference>
<dbReference type="EMBL" id="JBBNAF010000003">
    <property type="protein sequence ID" value="KAK9160600.1"/>
    <property type="molecule type" value="Genomic_DNA"/>
</dbReference>
<reference evidence="2 3" key="1">
    <citation type="submission" date="2024-01" db="EMBL/GenBank/DDBJ databases">
        <title>Genome assemblies of Stephania.</title>
        <authorList>
            <person name="Yang L."/>
        </authorList>
    </citation>
    <scope>NUCLEOTIDE SEQUENCE [LARGE SCALE GENOMIC DNA]</scope>
    <source>
        <strain evidence="2">YNDBR</strain>
        <tissue evidence="2">Leaf</tissue>
    </source>
</reference>
<proteinExistence type="predicted"/>